<dbReference type="SMART" id="SM00900">
    <property type="entry name" value="FMN_bind"/>
    <property type="match status" value="1"/>
</dbReference>
<keyword evidence="3" id="KW-0997">Cell inner membrane</keyword>
<keyword evidence="8 16" id="KW-1278">Translocase</keyword>
<comment type="similarity">
    <text evidence="16 17">Belongs to the NqrC family.</text>
</comment>
<feature type="transmembrane region" description="Helical" evidence="16">
    <location>
        <begin position="6"/>
        <end position="28"/>
    </location>
</feature>
<protein>
    <recommendedName>
        <fullName evidence="16 17">Na(+)-translocating NADH-quinone reductase subunit C</fullName>
        <shortName evidence="16 17">Na(+)-NQR subunit C</shortName>
        <shortName evidence="16 17">Na(+)-translocating NQR subunit C</shortName>
        <ecNumber evidence="16 17">7.2.1.1</ecNumber>
    </recommendedName>
    <alternativeName>
        <fullName evidence="16 17">NQR complex subunit C</fullName>
    </alternativeName>
    <alternativeName>
        <fullName evidence="16 17">NQR-1 subunit C</fullName>
    </alternativeName>
</protein>
<dbReference type="Pfam" id="PF04205">
    <property type="entry name" value="FMN_bind"/>
    <property type="match status" value="1"/>
</dbReference>
<dbReference type="InterPro" id="IPR010204">
    <property type="entry name" value="NqrC"/>
</dbReference>
<keyword evidence="9 16" id="KW-1133">Transmembrane helix</keyword>
<evidence type="ECO:0000256" key="6">
    <source>
        <dbReference type="ARBA" id="ARBA00022643"/>
    </source>
</evidence>
<comment type="subunit">
    <text evidence="16 17">Composed of six subunits; NqrA, NqrB, NqrC, NqrD, NqrE and NqrF.</text>
</comment>
<evidence type="ECO:0000313" key="20">
    <source>
        <dbReference type="Proteomes" id="UP000605676"/>
    </source>
</evidence>
<keyword evidence="11 16" id="KW-0915">Sodium</keyword>
<evidence type="ECO:0000256" key="16">
    <source>
        <dbReference type="HAMAP-Rule" id="MF_00427"/>
    </source>
</evidence>
<keyword evidence="1 16" id="KW-0813">Transport</keyword>
<keyword evidence="20" id="KW-1185">Reference proteome</keyword>
<dbReference type="NCBIfam" id="TIGR01938">
    <property type="entry name" value="nqrC"/>
    <property type="match status" value="1"/>
</dbReference>
<evidence type="ECO:0000256" key="2">
    <source>
        <dbReference type="ARBA" id="ARBA00022475"/>
    </source>
</evidence>
<evidence type="ECO:0000256" key="15">
    <source>
        <dbReference type="ARBA" id="ARBA00023201"/>
    </source>
</evidence>
<evidence type="ECO:0000256" key="17">
    <source>
        <dbReference type="PIRNR" id="PIRNR009437"/>
    </source>
</evidence>
<comment type="function">
    <text evidence="16">NQR complex catalyzes the reduction of ubiquinone-1 to ubiquinol by two successive reactions, coupled with the transport of Na(+) ions from the cytoplasm to the periplasm. NqrA to NqrE are probably involved in the second step, the conversion of ubisemiquinone to ubiquinol.</text>
</comment>
<evidence type="ECO:0000256" key="14">
    <source>
        <dbReference type="ARBA" id="ARBA00023136"/>
    </source>
</evidence>
<keyword evidence="7 16" id="KW-0812">Transmembrane</keyword>
<keyword evidence="12 16" id="KW-0406">Ion transport</keyword>
<dbReference type="PANTHER" id="PTHR37838:SF1">
    <property type="entry name" value="NA(+)-TRANSLOCATING NADH-QUINONE REDUCTASE SUBUNIT C"/>
    <property type="match status" value="1"/>
</dbReference>
<comment type="cofactor">
    <cofactor evidence="16 17">
        <name>FMN</name>
        <dbReference type="ChEBI" id="CHEBI:58210"/>
    </cofactor>
</comment>
<evidence type="ECO:0000256" key="8">
    <source>
        <dbReference type="ARBA" id="ARBA00022967"/>
    </source>
</evidence>
<evidence type="ECO:0000256" key="10">
    <source>
        <dbReference type="ARBA" id="ARBA00023027"/>
    </source>
</evidence>
<comment type="subcellular location">
    <subcellularLocation>
        <location evidence="16">Cell membrane</location>
        <topology evidence="16">Single-pass membrane protein</topology>
    </subcellularLocation>
</comment>
<evidence type="ECO:0000256" key="4">
    <source>
        <dbReference type="ARBA" id="ARBA00022553"/>
    </source>
</evidence>
<evidence type="ECO:0000256" key="1">
    <source>
        <dbReference type="ARBA" id="ARBA00022448"/>
    </source>
</evidence>
<keyword evidence="15 16" id="KW-0739">Sodium transport</keyword>
<sequence>MDRQGNTYTFLYASVMVIVVAAILAFLAQSLKPMQDKNAAVAKKMDILKSVQIESTAADAEVKFEKYIGSNAYVLNINGEKQSGMEAFTVDLAKEVKKSDAERAYPIYECKLDNGSVKYIIPVRGKGLWGPIWGYVSLNDDKNTVFGAIFGHKGETPGLGAEITTPMFQDPFKGKQLFDQGGSFASIEVVKQGQSQGDLHKVDGISGGTITSVGVGTMLEDCLVGYEKFLKN</sequence>
<evidence type="ECO:0000256" key="9">
    <source>
        <dbReference type="ARBA" id="ARBA00022989"/>
    </source>
</evidence>
<comment type="caution">
    <text evidence="19">The sequence shown here is derived from an EMBL/GenBank/DDBJ whole genome shotgun (WGS) entry which is preliminary data.</text>
</comment>
<reference evidence="19 20" key="1">
    <citation type="submission" date="2021-01" db="EMBL/GenBank/DDBJ databases">
        <title>Carboxyliciviraga sp.nov., isolated from coastal sediments.</title>
        <authorList>
            <person name="Lu D."/>
            <person name="Zhang T."/>
        </authorList>
    </citation>
    <scope>NUCLEOTIDE SEQUENCE [LARGE SCALE GENOMIC DNA]</scope>
    <source>
        <strain evidence="19 20">N1Y132</strain>
    </source>
</reference>
<feature type="domain" description="FMN-binding" evidence="18">
    <location>
        <begin position="127"/>
        <end position="226"/>
    </location>
</feature>
<comment type="catalytic activity">
    <reaction evidence="16 17">
        <text>a ubiquinone + n Na(+)(in) + NADH + H(+) = a ubiquinol + n Na(+)(out) + NAD(+)</text>
        <dbReference type="Rhea" id="RHEA:47748"/>
        <dbReference type="Rhea" id="RHEA-COMP:9565"/>
        <dbReference type="Rhea" id="RHEA-COMP:9566"/>
        <dbReference type="ChEBI" id="CHEBI:15378"/>
        <dbReference type="ChEBI" id="CHEBI:16389"/>
        <dbReference type="ChEBI" id="CHEBI:17976"/>
        <dbReference type="ChEBI" id="CHEBI:29101"/>
        <dbReference type="ChEBI" id="CHEBI:57540"/>
        <dbReference type="ChEBI" id="CHEBI:57945"/>
        <dbReference type="EC" id="7.2.1.1"/>
    </reaction>
</comment>
<evidence type="ECO:0000256" key="3">
    <source>
        <dbReference type="ARBA" id="ARBA00022519"/>
    </source>
</evidence>
<evidence type="ECO:0000256" key="5">
    <source>
        <dbReference type="ARBA" id="ARBA00022630"/>
    </source>
</evidence>
<keyword evidence="14 16" id="KW-0472">Membrane</keyword>
<dbReference type="EMBL" id="JAENRR010000010">
    <property type="protein sequence ID" value="MBK3516899.1"/>
    <property type="molecule type" value="Genomic_DNA"/>
</dbReference>
<evidence type="ECO:0000256" key="12">
    <source>
        <dbReference type="ARBA" id="ARBA00023065"/>
    </source>
</evidence>
<accession>A0ABS1HGX7</accession>
<feature type="modified residue" description="FMN phosphoryl threonine" evidence="16">
    <location>
        <position position="209"/>
    </location>
</feature>
<name>A0ABS1HGX7_9BACT</name>
<keyword evidence="10 16" id="KW-0520">NAD</keyword>
<keyword evidence="13 16" id="KW-0830">Ubiquinone</keyword>
<dbReference type="HAMAP" id="MF_00427">
    <property type="entry name" value="NqrC"/>
    <property type="match status" value="1"/>
</dbReference>
<dbReference type="EC" id="7.2.1.1" evidence="16 17"/>
<dbReference type="RefSeq" id="WP_200464129.1">
    <property type="nucleotide sequence ID" value="NZ_JAENRR010000010.1"/>
</dbReference>
<comment type="caution">
    <text evidence="16">Lacks conserved residue(s) required for the propagation of feature annotation.</text>
</comment>
<dbReference type="PANTHER" id="PTHR37838">
    <property type="entry name" value="NA(+)-TRANSLOCATING NADH-QUINONE REDUCTASE SUBUNIT C"/>
    <property type="match status" value="1"/>
</dbReference>
<proteinExistence type="inferred from homology"/>
<keyword evidence="4 16" id="KW-0597">Phosphoprotein</keyword>
<gene>
    <name evidence="16 19" type="primary">nqrC</name>
    <name evidence="19" type="ORF">JIV24_06065</name>
</gene>
<keyword evidence="6 16" id="KW-0288">FMN</keyword>
<evidence type="ECO:0000256" key="11">
    <source>
        <dbReference type="ARBA" id="ARBA00023053"/>
    </source>
</evidence>
<organism evidence="19 20">
    <name type="scientific">Carboxylicivirga marina</name>
    <dbReference type="NCBI Taxonomy" id="2800988"/>
    <lineage>
        <taxon>Bacteria</taxon>
        <taxon>Pseudomonadati</taxon>
        <taxon>Bacteroidota</taxon>
        <taxon>Bacteroidia</taxon>
        <taxon>Marinilabiliales</taxon>
        <taxon>Marinilabiliaceae</taxon>
        <taxon>Carboxylicivirga</taxon>
    </lineage>
</organism>
<evidence type="ECO:0000313" key="19">
    <source>
        <dbReference type="EMBL" id="MBK3516899.1"/>
    </source>
</evidence>
<dbReference type="InterPro" id="IPR007329">
    <property type="entry name" value="FMN-bd"/>
</dbReference>
<keyword evidence="5 16" id="KW-0285">Flavoprotein</keyword>
<keyword evidence="2 16" id="KW-1003">Cell membrane</keyword>
<dbReference type="PIRSF" id="PIRSF009437">
    <property type="entry name" value="NQR-1_subunit_C"/>
    <property type="match status" value="1"/>
</dbReference>
<dbReference type="Proteomes" id="UP000605676">
    <property type="component" value="Unassembled WGS sequence"/>
</dbReference>
<evidence type="ECO:0000256" key="7">
    <source>
        <dbReference type="ARBA" id="ARBA00022692"/>
    </source>
</evidence>
<evidence type="ECO:0000256" key="13">
    <source>
        <dbReference type="ARBA" id="ARBA00023075"/>
    </source>
</evidence>
<evidence type="ECO:0000259" key="18">
    <source>
        <dbReference type="SMART" id="SM00900"/>
    </source>
</evidence>